<dbReference type="RefSeq" id="WP_303490812.1">
    <property type="nucleotide sequence ID" value="NZ_JAUOPB010000002.1"/>
</dbReference>
<dbReference type="InterPro" id="IPR036554">
    <property type="entry name" value="GHMP_kinase_C_sf"/>
</dbReference>
<dbReference type="NCBIfam" id="TIGR00154">
    <property type="entry name" value="ispE"/>
    <property type="match status" value="1"/>
</dbReference>
<dbReference type="InterPro" id="IPR020568">
    <property type="entry name" value="Ribosomal_Su5_D2-typ_SF"/>
</dbReference>
<evidence type="ECO:0000256" key="5">
    <source>
        <dbReference type="ARBA" id="ARBA00022741"/>
    </source>
</evidence>
<dbReference type="GO" id="GO:0050515">
    <property type="term" value="F:4-(cytidine 5'-diphospho)-2-C-methyl-D-erythritol kinase activity"/>
    <property type="evidence" value="ECO:0007669"/>
    <property type="project" value="UniProtKB-UniRule"/>
</dbReference>
<dbReference type="EMBL" id="JAUOPB010000002">
    <property type="protein sequence ID" value="MDO6421383.1"/>
    <property type="molecule type" value="Genomic_DNA"/>
</dbReference>
<name>A0AAW7X177_9GAMM</name>
<dbReference type="SUPFAM" id="SSF55060">
    <property type="entry name" value="GHMP Kinase, C-terminal domain"/>
    <property type="match status" value="1"/>
</dbReference>
<comment type="catalytic activity">
    <reaction evidence="10">
        <text>4-CDP-2-C-methyl-D-erythritol + ATP = 4-CDP-2-C-methyl-D-erythritol 2-phosphate + ADP + H(+)</text>
        <dbReference type="Rhea" id="RHEA:18437"/>
        <dbReference type="ChEBI" id="CHEBI:15378"/>
        <dbReference type="ChEBI" id="CHEBI:30616"/>
        <dbReference type="ChEBI" id="CHEBI:57823"/>
        <dbReference type="ChEBI" id="CHEBI:57919"/>
        <dbReference type="ChEBI" id="CHEBI:456216"/>
        <dbReference type="EC" id="2.7.1.148"/>
    </reaction>
</comment>
<evidence type="ECO:0000256" key="7">
    <source>
        <dbReference type="ARBA" id="ARBA00022840"/>
    </source>
</evidence>
<dbReference type="PANTHER" id="PTHR43527:SF2">
    <property type="entry name" value="4-DIPHOSPHOCYTIDYL-2-C-METHYL-D-ERYTHRITOL KINASE, CHLOROPLASTIC"/>
    <property type="match status" value="1"/>
</dbReference>
<dbReference type="InterPro" id="IPR004424">
    <property type="entry name" value="IspE"/>
</dbReference>
<evidence type="ECO:0000256" key="4">
    <source>
        <dbReference type="ARBA" id="ARBA00022679"/>
    </source>
</evidence>
<evidence type="ECO:0000256" key="9">
    <source>
        <dbReference type="ARBA" id="ARBA00032554"/>
    </source>
</evidence>
<sequence>MLQTSLTLPAPAKLNLFLHITGRRPDGYHNLQTVFQLLDFGDELTFTPNQSGEITITPAIEGVPLEQNLIYKAANILRSHVNRPELGATIHLTKRLPMGGGIGGGSSDAATTLVGLNYLWQTGVSPAALAQLGRQLGADVPVFVEGKSAWAEGIGEQLIALDLPKYWYVVLTPACHVSTVEIFSHKDLTRDTLAITVAAFFEKGGKNDCQPLVERLFPQVRDAVDWLNKFGPAKLTGTGASVFAAFPSKDAAQKVFANKPKHLNGFVAQGVNESPLHQRLPEQCITGV</sequence>
<dbReference type="Gene3D" id="3.30.230.10">
    <property type="match status" value="1"/>
</dbReference>
<evidence type="ECO:0000259" key="11">
    <source>
        <dbReference type="Pfam" id="PF00288"/>
    </source>
</evidence>
<evidence type="ECO:0000256" key="2">
    <source>
        <dbReference type="ARBA" id="ARBA00012052"/>
    </source>
</evidence>
<organism evidence="13 14">
    <name type="scientific">Saccharophagus degradans</name>
    <dbReference type="NCBI Taxonomy" id="86304"/>
    <lineage>
        <taxon>Bacteria</taxon>
        <taxon>Pseudomonadati</taxon>
        <taxon>Pseudomonadota</taxon>
        <taxon>Gammaproteobacteria</taxon>
        <taxon>Cellvibrionales</taxon>
        <taxon>Cellvibrionaceae</taxon>
        <taxon>Saccharophagus</taxon>
    </lineage>
</organism>
<keyword evidence="4 10" id="KW-0808">Transferase</keyword>
<reference evidence="13" key="1">
    <citation type="submission" date="2023-07" db="EMBL/GenBank/DDBJ databases">
        <title>Genome content predicts the carbon catabolic preferences of heterotrophic bacteria.</title>
        <authorList>
            <person name="Gralka M."/>
        </authorList>
    </citation>
    <scope>NUCLEOTIDE SEQUENCE</scope>
    <source>
        <strain evidence="13">I3M17_2</strain>
    </source>
</reference>
<evidence type="ECO:0000256" key="10">
    <source>
        <dbReference type="HAMAP-Rule" id="MF_00061"/>
    </source>
</evidence>
<dbReference type="Pfam" id="PF00288">
    <property type="entry name" value="GHMP_kinases_N"/>
    <property type="match status" value="1"/>
</dbReference>
<keyword evidence="6 10" id="KW-0418">Kinase</keyword>
<keyword evidence="8 10" id="KW-0414">Isoprene biosynthesis</keyword>
<evidence type="ECO:0000259" key="12">
    <source>
        <dbReference type="Pfam" id="PF08544"/>
    </source>
</evidence>
<dbReference type="Gene3D" id="3.30.70.890">
    <property type="entry name" value="GHMP kinase, C-terminal domain"/>
    <property type="match status" value="1"/>
</dbReference>
<keyword evidence="5 10" id="KW-0547">Nucleotide-binding</keyword>
<dbReference type="InterPro" id="IPR006204">
    <property type="entry name" value="GHMP_kinase_N_dom"/>
</dbReference>
<evidence type="ECO:0000256" key="1">
    <source>
        <dbReference type="ARBA" id="ARBA00009684"/>
    </source>
</evidence>
<dbReference type="EC" id="2.7.1.148" evidence="2 10"/>
<feature type="domain" description="GHMP kinase N-terminal" evidence="11">
    <location>
        <begin position="68"/>
        <end position="146"/>
    </location>
</feature>
<dbReference type="GO" id="GO:0019288">
    <property type="term" value="P:isopentenyl diphosphate biosynthetic process, methylerythritol 4-phosphate pathway"/>
    <property type="evidence" value="ECO:0007669"/>
    <property type="project" value="UniProtKB-UniRule"/>
</dbReference>
<feature type="domain" description="GHMP kinase C-terminal" evidence="12">
    <location>
        <begin position="207"/>
        <end position="257"/>
    </location>
</feature>
<dbReference type="GO" id="GO:0005524">
    <property type="term" value="F:ATP binding"/>
    <property type="evidence" value="ECO:0007669"/>
    <property type="project" value="UniProtKB-UniRule"/>
</dbReference>
<dbReference type="HAMAP" id="MF_00061">
    <property type="entry name" value="IspE"/>
    <property type="match status" value="1"/>
</dbReference>
<gene>
    <name evidence="10 13" type="primary">ispE</name>
    <name evidence="13" type="ORF">Q4521_02760</name>
</gene>
<dbReference type="SUPFAM" id="SSF54211">
    <property type="entry name" value="Ribosomal protein S5 domain 2-like"/>
    <property type="match status" value="1"/>
</dbReference>
<keyword evidence="7 10" id="KW-0067">ATP-binding</keyword>
<feature type="active site" evidence="10">
    <location>
        <position position="139"/>
    </location>
</feature>
<evidence type="ECO:0000313" key="13">
    <source>
        <dbReference type="EMBL" id="MDO6421383.1"/>
    </source>
</evidence>
<dbReference type="PIRSF" id="PIRSF010376">
    <property type="entry name" value="IspE"/>
    <property type="match status" value="1"/>
</dbReference>
<dbReference type="PANTHER" id="PTHR43527">
    <property type="entry name" value="4-DIPHOSPHOCYTIDYL-2-C-METHYL-D-ERYTHRITOL KINASE, CHLOROPLASTIC"/>
    <property type="match status" value="1"/>
</dbReference>
<comment type="similarity">
    <text evidence="1 10">Belongs to the GHMP kinase family. IspE subfamily.</text>
</comment>
<dbReference type="GO" id="GO:0016114">
    <property type="term" value="P:terpenoid biosynthetic process"/>
    <property type="evidence" value="ECO:0007669"/>
    <property type="project" value="UniProtKB-UniRule"/>
</dbReference>
<proteinExistence type="inferred from homology"/>
<evidence type="ECO:0000256" key="3">
    <source>
        <dbReference type="ARBA" id="ARBA00017473"/>
    </source>
</evidence>
<evidence type="ECO:0000313" key="14">
    <source>
        <dbReference type="Proteomes" id="UP001169760"/>
    </source>
</evidence>
<evidence type="ECO:0000256" key="8">
    <source>
        <dbReference type="ARBA" id="ARBA00023229"/>
    </source>
</evidence>
<feature type="binding site" evidence="10">
    <location>
        <begin position="97"/>
        <end position="107"/>
    </location>
    <ligand>
        <name>ATP</name>
        <dbReference type="ChEBI" id="CHEBI:30616"/>
    </ligand>
</feature>
<dbReference type="Proteomes" id="UP001169760">
    <property type="component" value="Unassembled WGS sequence"/>
</dbReference>
<evidence type="ECO:0000256" key="6">
    <source>
        <dbReference type="ARBA" id="ARBA00022777"/>
    </source>
</evidence>
<dbReference type="InterPro" id="IPR013750">
    <property type="entry name" value="GHMP_kinase_C_dom"/>
</dbReference>
<protein>
    <recommendedName>
        <fullName evidence="3 10">4-diphosphocytidyl-2-C-methyl-D-erythritol kinase</fullName>
        <shortName evidence="10">CMK</shortName>
        <ecNumber evidence="2 10">2.7.1.148</ecNumber>
    </recommendedName>
    <alternativeName>
        <fullName evidence="9 10">4-(cytidine-5'-diphospho)-2-C-methyl-D-erythritol kinase</fullName>
    </alternativeName>
</protein>
<dbReference type="AlphaFoldDB" id="A0AAW7X177"/>
<dbReference type="InterPro" id="IPR014721">
    <property type="entry name" value="Ribsml_uS5_D2-typ_fold_subgr"/>
</dbReference>
<comment type="caution">
    <text evidence="13">The sequence shown here is derived from an EMBL/GenBank/DDBJ whole genome shotgun (WGS) entry which is preliminary data.</text>
</comment>
<feature type="active site" evidence="10">
    <location>
        <position position="13"/>
    </location>
</feature>
<accession>A0AAW7X177</accession>
<comment type="function">
    <text evidence="10">Catalyzes the phosphorylation of the position 2 hydroxy group of 4-diphosphocytidyl-2C-methyl-D-erythritol.</text>
</comment>
<dbReference type="Pfam" id="PF08544">
    <property type="entry name" value="GHMP_kinases_C"/>
    <property type="match status" value="1"/>
</dbReference>
<comment type="pathway">
    <text evidence="10">Isoprenoid biosynthesis; isopentenyl diphosphate biosynthesis via DXP pathway; isopentenyl diphosphate from 1-deoxy-D-xylulose 5-phosphate: step 3/6.</text>
</comment>